<reference evidence="5" key="2">
    <citation type="submission" date="2025-09" db="UniProtKB">
        <authorList>
            <consortium name="Ensembl"/>
        </authorList>
    </citation>
    <scope>IDENTIFICATION</scope>
</reference>
<sequence length="193" mass="22170">KHKYGRPCKDRHSCQPILDVNTVHRNLHLFEGNRTATMKSVPKNYPDHPERFDHWQQVLCKEGLAGSRYYWEVGWKGSEIDVAVTYRGIFRKGNNNVCSLGWNDKSWSLYCSQSKFSFVHNNKSTDLPVPKSSRIGVYLDHVAGVLAFYTVSDTMQLLYQVRTTFTEAIYAGSSWATSSVTLSLLSRTFYFPK</sequence>
<dbReference type="InterPro" id="IPR013320">
    <property type="entry name" value="ConA-like_dom_sf"/>
</dbReference>
<proteinExistence type="predicted"/>
<keyword evidence="3" id="KW-0862">Zinc</keyword>
<dbReference type="Proteomes" id="UP000264820">
    <property type="component" value="Unplaced"/>
</dbReference>
<dbReference type="InterPro" id="IPR003879">
    <property type="entry name" value="Butyrophylin_SPRY"/>
</dbReference>
<evidence type="ECO:0000256" key="3">
    <source>
        <dbReference type="ARBA" id="ARBA00022833"/>
    </source>
</evidence>
<dbReference type="AlphaFoldDB" id="A0A3Q2YKQ4"/>
<dbReference type="InterPro" id="IPR006574">
    <property type="entry name" value="PRY"/>
</dbReference>
<dbReference type="Gene3D" id="2.60.120.920">
    <property type="match status" value="1"/>
</dbReference>
<evidence type="ECO:0000259" key="4">
    <source>
        <dbReference type="PROSITE" id="PS50188"/>
    </source>
</evidence>
<dbReference type="PANTHER" id="PTHR25465">
    <property type="entry name" value="B-BOX DOMAIN CONTAINING"/>
    <property type="match status" value="1"/>
</dbReference>
<organism evidence="5 6">
    <name type="scientific">Hippocampus comes</name>
    <name type="common">Tiger tail seahorse</name>
    <dbReference type="NCBI Taxonomy" id="109280"/>
    <lineage>
        <taxon>Eukaryota</taxon>
        <taxon>Metazoa</taxon>
        <taxon>Chordata</taxon>
        <taxon>Craniata</taxon>
        <taxon>Vertebrata</taxon>
        <taxon>Euteleostomi</taxon>
        <taxon>Actinopterygii</taxon>
        <taxon>Neopterygii</taxon>
        <taxon>Teleostei</taxon>
        <taxon>Neoteleostei</taxon>
        <taxon>Acanthomorphata</taxon>
        <taxon>Syngnathiaria</taxon>
        <taxon>Syngnathiformes</taxon>
        <taxon>Syngnathoidei</taxon>
        <taxon>Syngnathidae</taxon>
        <taxon>Hippocampus</taxon>
    </lineage>
</organism>
<dbReference type="InterPro" id="IPR051051">
    <property type="entry name" value="E3_ubiq-ligase_TRIM/RNF"/>
</dbReference>
<dbReference type="InterPro" id="IPR043136">
    <property type="entry name" value="B30.2/SPRY_sf"/>
</dbReference>
<feature type="domain" description="B30.2/SPRY" evidence="4">
    <location>
        <begin position="1"/>
        <end position="191"/>
    </location>
</feature>
<evidence type="ECO:0000313" key="6">
    <source>
        <dbReference type="Proteomes" id="UP000264820"/>
    </source>
</evidence>
<dbReference type="PROSITE" id="PS50188">
    <property type="entry name" value="B302_SPRY"/>
    <property type="match status" value="1"/>
</dbReference>
<dbReference type="Ensembl" id="ENSHCOT00000009862.1">
    <property type="protein sequence ID" value="ENSHCOP00000018984.1"/>
    <property type="gene ID" value="ENSHCOG00000004013.1"/>
</dbReference>
<dbReference type="Pfam" id="PF13765">
    <property type="entry name" value="PRY"/>
    <property type="match status" value="1"/>
</dbReference>
<keyword evidence="2" id="KW-0863">Zinc-finger</keyword>
<evidence type="ECO:0000256" key="2">
    <source>
        <dbReference type="ARBA" id="ARBA00022771"/>
    </source>
</evidence>
<dbReference type="SMART" id="SM00449">
    <property type="entry name" value="SPRY"/>
    <property type="match status" value="1"/>
</dbReference>
<keyword evidence="1" id="KW-0479">Metal-binding</keyword>
<dbReference type="InterPro" id="IPR003877">
    <property type="entry name" value="SPRY_dom"/>
</dbReference>
<dbReference type="InterPro" id="IPR001870">
    <property type="entry name" value="B30.2/SPRY"/>
</dbReference>
<dbReference type="Pfam" id="PF00622">
    <property type="entry name" value="SPRY"/>
    <property type="match status" value="1"/>
</dbReference>
<dbReference type="SUPFAM" id="SSF49899">
    <property type="entry name" value="Concanavalin A-like lectins/glucanases"/>
    <property type="match status" value="1"/>
</dbReference>
<name>A0A3Q2YKQ4_HIPCM</name>
<dbReference type="SMART" id="SM00589">
    <property type="entry name" value="PRY"/>
    <property type="match status" value="1"/>
</dbReference>
<dbReference type="GO" id="GO:0008270">
    <property type="term" value="F:zinc ion binding"/>
    <property type="evidence" value="ECO:0007669"/>
    <property type="project" value="UniProtKB-KW"/>
</dbReference>
<evidence type="ECO:0000313" key="5">
    <source>
        <dbReference type="Ensembl" id="ENSHCOP00000018984.1"/>
    </source>
</evidence>
<dbReference type="CDD" id="cd16040">
    <property type="entry name" value="SPRY_PRY_SNTX"/>
    <property type="match status" value="1"/>
</dbReference>
<accession>A0A3Q2YKQ4</accession>
<protein>
    <submittedName>
        <fullName evidence="5">Tripartite motif-containing protein 16-like</fullName>
    </submittedName>
</protein>
<dbReference type="PANTHER" id="PTHR25465:SF5">
    <property type="entry name" value="E3 UBIQUITIN_ISG15 LIGASE TRIM25-RELATED"/>
    <property type="match status" value="1"/>
</dbReference>
<evidence type="ECO:0000256" key="1">
    <source>
        <dbReference type="ARBA" id="ARBA00022723"/>
    </source>
</evidence>
<dbReference type="GO" id="GO:0005737">
    <property type="term" value="C:cytoplasm"/>
    <property type="evidence" value="ECO:0007669"/>
    <property type="project" value="UniProtKB-ARBA"/>
</dbReference>
<dbReference type="GeneTree" id="ENSGT00940000154395"/>
<keyword evidence="6" id="KW-1185">Reference proteome</keyword>
<dbReference type="PRINTS" id="PR01407">
    <property type="entry name" value="BUTYPHLNCDUF"/>
</dbReference>
<reference evidence="5" key="1">
    <citation type="submission" date="2025-08" db="UniProtKB">
        <authorList>
            <consortium name="Ensembl"/>
        </authorList>
    </citation>
    <scope>IDENTIFICATION</scope>
</reference>